<dbReference type="EMBL" id="AP025730">
    <property type="protein sequence ID" value="BDI03727.1"/>
    <property type="molecule type" value="Genomic_DNA"/>
</dbReference>
<keyword evidence="3" id="KW-1185">Reference proteome</keyword>
<dbReference type="Gene3D" id="1.25.40.10">
    <property type="entry name" value="Tetratricopeptide repeat domain"/>
    <property type="match status" value="1"/>
</dbReference>
<organism evidence="2 3">
    <name type="scientific">Sphaerotilus microaerophilus</name>
    <dbReference type="NCBI Taxonomy" id="2914710"/>
    <lineage>
        <taxon>Bacteria</taxon>
        <taxon>Pseudomonadati</taxon>
        <taxon>Pseudomonadota</taxon>
        <taxon>Betaproteobacteria</taxon>
        <taxon>Burkholderiales</taxon>
        <taxon>Sphaerotilaceae</taxon>
        <taxon>Sphaerotilus</taxon>
    </lineage>
</organism>
<evidence type="ECO:0000313" key="2">
    <source>
        <dbReference type="EMBL" id="BDI03727.1"/>
    </source>
</evidence>
<feature type="domain" description="CHAT" evidence="1">
    <location>
        <begin position="670"/>
        <end position="979"/>
    </location>
</feature>
<accession>A0ABN6PGB7</accession>
<name>A0ABN6PGB7_9BURK</name>
<sequence>MAELERAMQEQASDPDPNARELRWTIAQNFGAILMAARQYDRSEKVLTGLLAEIESASPKPNPLLKAWVLNGLVNLEVRREQYVKALSYSRVEVAWLEALGEVRGPELLMARQNLSLTLARLGIYDEAETVMRAAIATTFDAASDYQNNSTDLRESLAELLLQRGRPLEAAQAIREALALIKTSQVKGSAREMNSRRLLARAYAALGDLGAAVEQYRVIETWIDSGGRGGEALHRIGSLTGFVRVLLELGDYEEARSVLGRAQAELAKAPAQRKEQAELLRLSALLKQAGGDMPGLLADLSQAAHVLAPTYPDVSPEQVELKVLACPADTAACAALVQSLEDAGRDTDHPALPHDLEARGRLALGARARESSQPASATRLAHSALVAAVRSGSPALLGLAYGLQADVRADAGRFDEAIFFGKLALAEVQRQRARVVALGAAAEAHFLERRSEVYRSLADRLAGQGRIAEALAVLRLAKRAEQADWGQRGAGALDDEQVAELLPWSPAERRLQQQLAQTLASHQALADEYARLRRLDAARAITADEQARLATLAQQGRQERERLQAQLDALLQTVAAATAPAPGARQGAAPAAVSDAAERAALARVRPREAGVVHAWLMLSPQGLRSVVVGRERSWVRARRVAPQEVSRDIARWLEVLRRQGAGANGRDELGARLYEHIGRLIDEPARQARASRVVLWLDGPLRHLPLAALHDGRQYLAQKYTLLHAAPVLDGAASDGRPAARTAQVGALSLQAFGMTEAAAGLPALPGVARELCGIVRGPVQGLSTDAAATAVSGCADGGTRGQGPVAGEAVANAQFTAARLHQALAAPAAAPSRLLHIGTHFVLRPGHVERSWLLLGDGQRLGLAEVARLDLRGQQLVTLSACETGAPAGDATDGRQIDGLAAAVLGAGARQVLASLWRVDDQATARFMQVFYEESRRAGSPAQGTDWAAALQRTQQRLLAGGGSAARPHDWAAFVLMDARR</sequence>
<dbReference type="PANTHER" id="PTHR10098">
    <property type="entry name" value="RAPSYN-RELATED"/>
    <property type="match status" value="1"/>
</dbReference>
<dbReference type="InterPro" id="IPR024983">
    <property type="entry name" value="CHAT_dom"/>
</dbReference>
<reference evidence="2" key="1">
    <citation type="submission" date="2022-04" db="EMBL/GenBank/DDBJ databases">
        <title>Whole genome sequence of Sphaerotilus sp. FB-5.</title>
        <authorList>
            <person name="Takeda M."/>
            <person name="Narihara S."/>
            <person name="Akimoto M."/>
            <person name="Akimoto R."/>
            <person name="Nishiyashiki S."/>
            <person name="Murakami T."/>
        </authorList>
    </citation>
    <scope>NUCLEOTIDE SEQUENCE</scope>
    <source>
        <strain evidence="2">FB-5</strain>
    </source>
</reference>
<dbReference type="Proteomes" id="UP001057498">
    <property type="component" value="Chromosome"/>
</dbReference>
<dbReference type="Pfam" id="PF12770">
    <property type="entry name" value="CHAT"/>
    <property type="match status" value="1"/>
</dbReference>
<proteinExistence type="predicted"/>
<dbReference type="InterPro" id="IPR011990">
    <property type="entry name" value="TPR-like_helical_dom_sf"/>
</dbReference>
<evidence type="ECO:0000313" key="3">
    <source>
        <dbReference type="Proteomes" id="UP001057498"/>
    </source>
</evidence>
<evidence type="ECO:0000259" key="1">
    <source>
        <dbReference type="Pfam" id="PF12770"/>
    </source>
</evidence>
<dbReference type="SUPFAM" id="SSF48452">
    <property type="entry name" value="TPR-like"/>
    <property type="match status" value="2"/>
</dbReference>
<gene>
    <name evidence="2" type="ORF">CATMQ487_06970</name>
</gene>
<protein>
    <recommendedName>
        <fullName evidence="1">CHAT domain-containing protein</fullName>
    </recommendedName>
</protein>